<sequence>MEASRPSMPSRSRTTPVIPTVTSPDHPMAIRSEYMTSQDTMIKIRELDNNVHTRDFVITDDDSTLMQISGRTISRNLKREFTDATGLPLFELRRNPSQKQAGEWSVSLPGADDGNDVLWINFKMFFVHTRFDIKFRNLAPPSTDQTQSYQDAVALEVRGQDLSNLVAYVTYNNKRIMHVRREGDESGTRAAYKHAYGYRTQWEVMVAAGVDVSLAAIIVIILAEQRG</sequence>
<keyword evidence="4" id="KW-1185">Reference proteome</keyword>
<dbReference type="Gene3D" id="2.40.160.200">
    <property type="entry name" value="LURP1-related"/>
    <property type="match status" value="1"/>
</dbReference>
<proteinExistence type="inferred from homology"/>
<dbReference type="OrthoDB" id="97518at2759"/>
<dbReference type="InterPro" id="IPR007612">
    <property type="entry name" value="LOR"/>
</dbReference>
<comment type="similarity">
    <text evidence="1">Belongs to the LOR family.</text>
</comment>
<dbReference type="HOGENOM" id="CLU_074615_0_0_1"/>
<accession>M2NDI7</accession>
<name>M2NDI7_BAUPA</name>
<evidence type="ECO:0000256" key="1">
    <source>
        <dbReference type="ARBA" id="ARBA00005437"/>
    </source>
</evidence>
<dbReference type="SUPFAM" id="SSF54518">
    <property type="entry name" value="Tubby C-terminal domain-like"/>
    <property type="match status" value="1"/>
</dbReference>
<dbReference type="Proteomes" id="UP000011761">
    <property type="component" value="Unassembled WGS sequence"/>
</dbReference>
<dbReference type="InterPro" id="IPR025659">
    <property type="entry name" value="Tubby-like_C"/>
</dbReference>
<dbReference type="eggNOG" id="ENOG502TDAZ">
    <property type="taxonomic scope" value="Eukaryota"/>
</dbReference>
<organism evidence="3 4">
    <name type="scientific">Baudoinia panamericana (strain UAMH 10762)</name>
    <name type="common">Angels' share fungus</name>
    <name type="synonym">Baudoinia compniacensis (strain UAMH 10762)</name>
    <dbReference type="NCBI Taxonomy" id="717646"/>
    <lineage>
        <taxon>Eukaryota</taxon>
        <taxon>Fungi</taxon>
        <taxon>Dikarya</taxon>
        <taxon>Ascomycota</taxon>
        <taxon>Pezizomycotina</taxon>
        <taxon>Dothideomycetes</taxon>
        <taxon>Dothideomycetidae</taxon>
        <taxon>Mycosphaerellales</taxon>
        <taxon>Teratosphaeriaceae</taxon>
        <taxon>Baudoinia</taxon>
    </lineage>
</organism>
<evidence type="ECO:0000313" key="4">
    <source>
        <dbReference type="Proteomes" id="UP000011761"/>
    </source>
</evidence>
<dbReference type="Pfam" id="PF04525">
    <property type="entry name" value="LOR"/>
    <property type="match status" value="1"/>
</dbReference>
<dbReference type="AlphaFoldDB" id="M2NDI7"/>
<dbReference type="GeneID" id="19114286"/>
<feature type="compositionally biased region" description="Low complexity" evidence="2">
    <location>
        <begin position="1"/>
        <end position="16"/>
    </location>
</feature>
<dbReference type="RefSeq" id="XP_007675577.1">
    <property type="nucleotide sequence ID" value="XM_007677387.1"/>
</dbReference>
<dbReference type="OMA" id="KWSAFKD"/>
<dbReference type="KEGG" id="bcom:BAUCODRAFT_434772"/>
<evidence type="ECO:0008006" key="5">
    <source>
        <dbReference type="Google" id="ProtNLM"/>
    </source>
</evidence>
<protein>
    <recommendedName>
        <fullName evidence="5">Tubby C-terminal-like domain-containing protein</fullName>
    </recommendedName>
</protein>
<dbReference type="InterPro" id="IPR038595">
    <property type="entry name" value="LOR_sf"/>
</dbReference>
<evidence type="ECO:0000313" key="3">
    <source>
        <dbReference type="EMBL" id="EMC96970.1"/>
    </source>
</evidence>
<evidence type="ECO:0000256" key="2">
    <source>
        <dbReference type="SAM" id="MobiDB-lite"/>
    </source>
</evidence>
<reference evidence="3 4" key="1">
    <citation type="journal article" date="2012" name="PLoS Pathog.">
        <title>Diverse lifestyles and strategies of plant pathogenesis encoded in the genomes of eighteen Dothideomycetes fungi.</title>
        <authorList>
            <person name="Ohm R.A."/>
            <person name="Feau N."/>
            <person name="Henrissat B."/>
            <person name="Schoch C.L."/>
            <person name="Horwitz B.A."/>
            <person name="Barry K.W."/>
            <person name="Condon B.J."/>
            <person name="Copeland A.C."/>
            <person name="Dhillon B."/>
            <person name="Glaser F."/>
            <person name="Hesse C.N."/>
            <person name="Kosti I."/>
            <person name="LaButti K."/>
            <person name="Lindquist E.A."/>
            <person name="Lucas S."/>
            <person name="Salamov A.A."/>
            <person name="Bradshaw R.E."/>
            <person name="Ciuffetti L."/>
            <person name="Hamelin R.C."/>
            <person name="Kema G.H.J."/>
            <person name="Lawrence C."/>
            <person name="Scott J.A."/>
            <person name="Spatafora J.W."/>
            <person name="Turgeon B.G."/>
            <person name="de Wit P.J.G.M."/>
            <person name="Zhong S."/>
            <person name="Goodwin S.B."/>
            <person name="Grigoriev I.V."/>
        </authorList>
    </citation>
    <scope>NUCLEOTIDE SEQUENCE [LARGE SCALE GENOMIC DNA]</scope>
    <source>
        <strain evidence="3 4">UAMH 10762</strain>
    </source>
</reference>
<feature type="region of interest" description="Disordered" evidence="2">
    <location>
        <begin position="1"/>
        <end position="27"/>
    </location>
</feature>
<gene>
    <name evidence="3" type="ORF">BAUCODRAFT_434772</name>
</gene>
<dbReference type="EMBL" id="KB445554">
    <property type="protein sequence ID" value="EMC96970.1"/>
    <property type="molecule type" value="Genomic_DNA"/>
</dbReference>